<evidence type="ECO:0000313" key="19">
    <source>
        <dbReference type="Proteomes" id="UP000272400"/>
    </source>
</evidence>
<keyword evidence="19" id="KW-1185">Reference proteome</keyword>
<dbReference type="EC" id="1.14.14.21" evidence="9"/>
<proteinExistence type="inferred from homology"/>
<dbReference type="PANTHER" id="PTHR43884:SF12">
    <property type="entry name" value="ISOVALERYL-COA DEHYDROGENASE, MITOCHONDRIAL-RELATED"/>
    <property type="match status" value="1"/>
</dbReference>
<comment type="caution">
    <text evidence="18">The sequence shown here is derived from an EMBL/GenBank/DDBJ whole genome shotgun (WGS) entry which is preliminary data.</text>
</comment>
<accession>A0A3N1CVS4</accession>
<dbReference type="GO" id="GO:0050660">
    <property type="term" value="F:flavin adenine dinucleotide binding"/>
    <property type="evidence" value="ECO:0007669"/>
    <property type="project" value="InterPro"/>
</dbReference>
<dbReference type="Pfam" id="PF08028">
    <property type="entry name" value="Acyl-CoA_dh_2"/>
    <property type="match status" value="1"/>
</dbReference>
<evidence type="ECO:0000256" key="2">
    <source>
        <dbReference type="ARBA" id="ARBA00022630"/>
    </source>
</evidence>
<evidence type="ECO:0000256" key="11">
    <source>
        <dbReference type="ARBA" id="ARBA00047859"/>
    </source>
</evidence>
<keyword evidence="4" id="KW-0547">Nucleotide-binding</keyword>
<protein>
    <recommendedName>
        <fullName evidence="10">Dibenzothiophene monooxygenase</fullName>
        <ecNumber evidence="9">1.14.14.21</ecNumber>
    </recommendedName>
</protein>
<dbReference type="EMBL" id="RJKE01000001">
    <property type="protein sequence ID" value="ROO85401.1"/>
    <property type="molecule type" value="Genomic_DNA"/>
</dbReference>
<dbReference type="InterPro" id="IPR013107">
    <property type="entry name" value="Acyl-CoA_DH_C"/>
</dbReference>
<dbReference type="RefSeq" id="WP_246052763.1">
    <property type="nucleotide sequence ID" value="NZ_RJKE01000001.1"/>
</dbReference>
<dbReference type="Proteomes" id="UP000272400">
    <property type="component" value="Unassembled WGS sequence"/>
</dbReference>
<evidence type="ECO:0000256" key="10">
    <source>
        <dbReference type="ARBA" id="ARBA00034345"/>
    </source>
</evidence>
<reference evidence="18 19" key="1">
    <citation type="submission" date="2018-11" db="EMBL/GenBank/DDBJ databases">
        <title>Sequencing the genomes of 1000 actinobacteria strains.</title>
        <authorList>
            <person name="Klenk H.-P."/>
        </authorList>
    </citation>
    <scope>NUCLEOTIDE SEQUENCE [LARGE SCALE GENOMIC DNA]</scope>
    <source>
        <strain evidence="18 19">DSM 44254</strain>
    </source>
</reference>
<organism evidence="18 19">
    <name type="scientific">Actinocorallia herbida</name>
    <dbReference type="NCBI Taxonomy" id="58109"/>
    <lineage>
        <taxon>Bacteria</taxon>
        <taxon>Bacillati</taxon>
        <taxon>Actinomycetota</taxon>
        <taxon>Actinomycetes</taxon>
        <taxon>Streptosporangiales</taxon>
        <taxon>Thermomonosporaceae</taxon>
        <taxon>Actinocorallia</taxon>
    </lineage>
</organism>
<dbReference type="AlphaFoldDB" id="A0A3N1CVS4"/>
<feature type="coiled-coil region" evidence="14">
    <location>
        <begin position="289"/>
        <end position="316"/>
    </location>
</feature>
<dbReference type="SUPFAM" id="SSF56645">
    <property type="entry name" value="Acyl-CoA dehydrogenase NM domain-like"/>
    <property type="match status" value="1"/>
</dbReference>
<dbReference type="InterPro" id="IPR023922">
    <property type="entry name" value="S04_starv_induced_SfnB"/>
</dbReference>
<keyword evidence="6" id="KW-0503">Monooxygenase</keyword>
<evidence type="ECO:0000256" key="4">
    <source>
        <dbReference type="ARBA" id="ARBA00022741"/>
    </source>
</evidence>
<comment type="catalytic activity">
    <reaction evidence="13">
        <text>dibenzothiophene + 2 FMNH2 + 2 O2 = dibenzothiophene 5,5-dioxide + 2 FMN + 2 H2O + 2 H(+)</text>
        <dbReference type="Rhea" id="RHEA:49072"/>
        <dbReference type="ChEBI" id="CHEBI:15377"/>
        <dbReference type="ChEBI" id="CHEBI:15378"/>
        <dbReference type="ChEBI" id="CHEBI:15379"/>
        <dbReference type="ChEBI" id="CHEBI:23681"/>
        <dbReference type="ChEBI" id="CHEBI:57618"/>
        <dbReference type="ChEBI" id="CHEBI:58210"/>
        <dbReference type="ChEBI" id="CHEBI:90356"/>
        <dbReference type="EC" id="1.14.14.21"/>
    </reaction>
</comment>
<dbReference type="GO" id="GO:0005737">
    <property type="term" value="C:cytoplasm"/>
    <property type="evidence" value="ECO:0007669"/>
    <property type="project" value="UniProtKB-SubCell"/>
</dbReference>
<dbReference type="Pfam" id="PF02770">
    <property type="entry name" value="Acyl-CoA_dh_M"/>
    <property type="match status" value="1"/>
</dbReference>
<comment type="catalytic activity">
    <reaction evidence="11">
        <text>dibenzothiophene + FMNH2 + O2 = dibenzothiophene 5-oxide + FMN + H2O + H(+)</text>
        <dbReference type="Rhea" id="RHEA:49076"/>
        <dbReference type="ChEBI" id="CHEBI:15377"/>
        <dbReference type="ChEBI" id="CHEBI:15378"/>
        <dbReference type="ChEBI" id="CHEBI:15379"/>
        <dbReference type="ChEBI" id="CHEBI:23681"/>
        <dbReference type="ChEBI" id="CHEBI:23683"/>
        <dbReference type="ChEBI" id="CHEBI:57618"/>
        <dbReference type="ChEBI" id="CHEBI:58210"/>
    </reaction>
</comment>
<dbReference type="SUPFAM" id="SSF47203">
    <property type="entry name" value="Acyl-CoA dehydrogenase C-terminal domain-like"/>
    <property type="match status" value="1"/>
</dbReference>
<dbReference type="InterPro" id="IPR006091">
    <property type="entry name" value="Acyl-CoA_Oxase/DH_mid-dom"/>
</dbReference>
<dbReference type="InterPro" id="IPR036250">
    <property type="entry name" value="AcylCo_DH-like_C"/>
</dbReference>
<evidence type="ECO:0000313" key="18">
    <source>
        <dbReference type="EMBL" id="ROO85401.1"/>
    </source>
</evidence>
<dbReference type="NCBIfam" id="TIGR04022">
    <property type="entry name" value="sulfur_SfnB"/>
    <property type="match status" value="1"/>
</dbReference>
<dbReference type="Gene3D" id="2.40.110.10">
    <property type="entry name" value="Butyryl-CoA Dehydrogenase, subunit A, domain 2"/>
    <property type="match status" value="1"/>
</dbReference>
<sequence>MSATVIRTGDQAVAAARDLAARLAEGASARDLDRRLPHAELDALSEAGIFGLTVPARFGGADVPVTALAEVFRLIAAADPSIGQIPHSHFVFLEALRLRGTEAQQARFFAEALAGRRFANAQSERSGRTITDDATTLTPDGAGGFVLDGEKFYATGSLFAHWLVVRAVLPHEAPTPSGALRKAVAYIPADAPGVTIEDDWDALGQRTTGSGTVRLARVAVPADAVVPYTEIFDVPTAYGSFAQVLHAALDAGIARAALTEAVRQVARARPWFESGADRAAEDPLLVQQAGELEITVRAAEALLREAAEAVDAARTAPDETTTVHASVTTAVAKVATARACVEASSALFELAGTRGALAGLNLSRYWRDARTHTLHDPSRWKVQHIGRHLLDGAAPPRHGLL</sequence>
<dbReference type="Gene3D" id="1.20.140.10">
    <property type="entry name" value="Butyryl-CoA Dehydrogenase, subunit A, domain 3"/>
    <property type="match status" value="1"/>
</dbReference>
<dbReference type="PANTHER" id="PTHR43884">
    <property type="entry name" value="ACYL-COA DEHYDROGENASE"/>
    <property type="match status" value="1"/>
</dbReference>
<evidence type="ECO:0000256" key="9">
    <source>
        <dbReference type="ARBA" id="ARBA00034328"/>
    </source>
</evidence>
<evidence type="ECO:0000259" key="15">
    <source>
        <dbReference type="Pfam" id="PF02770"/>
    </source>
</evidence>
<keyword evidence="14" id="KW-0175">Coiled coil</keyword>
<evidence type="ECO:0000256" key="3">
    <source>
        <dbReference type="ARBA" id="ARBA00022643"/>
    </source>
</evidence>
<evidence type="ECO:0000256" key="14">
    <source>
        <dbReference type="SAM" id="Coils"/>
    </source>
</evidence>
<dbReference type="Pfam" id="PF02771">
    <property type="entry name" value="Acyl-CoA_dh_N"/>
    <property type="match status" value="1"/>
</dbReference>
<dbReference type="GO" id="GO:0004497">
    <property type="term" value="F:monooxygenase activity"/>
    <property type="evidence" value="ECO:0007669"/>
    <property type="project" value="UniProtKB-KW"/>
</dbReference>
<dbReference type="InterPro" id="IPR046373">
    <property type="entry name" value="Acyl-CoA_Oxase/DH_mid-dom_sf"/>
</dbReference>
<evidence type="ECO:0000256" key="1">
    <source>
        <dbReference type="ARBA" id="ARBA00004496"/>
    </source>
</evidence>
<evidence type="ECO:0000256" key="7">
    <source>
        <dbReference type="ARBA" id="ARBA00034307"/>
    </source>
</evidence>
<evidence type="ECO:0000256" key="8">
    <source>
        <dbReference type="ARBA" id="ARBA00034317"/>
    </source>
</evidence>
<keyword evidence="5" id="KW-0560">Oxidoreductase</keyword>
<comment type="subcellular location">
    <subcellularLocation>
        <location evidence="1">Cytoplasm</location>
    </subcellularLocation>
</comment>
<keyword evidence="2" id="KW-0285">Flavoprotein</keyword>
<dbReference type="GO" id="GO:0006552">
    <property type="term" value="P:L-leucine catabolic process"/>
    <property type="evidence" value="ECO:0007669"/>
    <property type="project" value="TreeGrafter"/>
</dbReference>
<dbReference type="Gene3D" id="1.10.540.10">
    <property type="entry name" value="Acyl-CoA dehydrogenase/oxidase, N-terminal domain"/>
    <property type="match status" value="1"/>
</dbReference>
<comment type="pathway">
    <text evidence="7">Sulfur metabolism; dibenzothiophene degradation.</text>
</comment>
<keyword evidence="3" id="KW-0288">FMN</keyword>
<feature type="domain" description="Acyl-CoA dehydrogenase/oxidase N-terminal" evidence="16">
    <location>
        <begin position="14"/>
        <end position="115"/>
    </location>
</feature>
<feature type="domain" description="Acyl-CoA dehydrogenase C-terminal" evidence="17">
    <location>
        <begin position="245"/>
        <end position="375"/>
    </location>
</feature>
<dbReference type="GO" id="GO:0008470">
    <property type="term" value="F:3-methylbutanoyl-CoA dehydrogenase activity"/>
    <property type="evidence" value="ECO:0007669"/>
    <property type="project" value="TreeGrafter"/>
</dbReference>
<comment type="catalytic activity">
    <reaction evidence="12">
        <text>dibenzothiophene 5-oxide + FMNH2 + O2 = dibenzothiophene 5,5-dioxide + FMN + H2O + H(+)</text>
        <dbReference type="Rhea" id="RHEA:49080"/>
        <dbReference type="ChEBI" id="CHEBI:15377"/>
        <dbReference type="ChEBI" id="CHEBI:15378"/>
        <dbReference type="ChEBI" id="CHEBI:15379"/>
        <dbReference type="ChEBI" id="CHEBI:23683"/>
        <dbReference type="ChEBI" id="CHEBI:57618"/>
        <dbReference type="ChEBI" id="CHEBI:58210"/>
        <dbReference type="ChEBI" id="CHEBI:90356"/>
    </reaction>
</comment>
<gene>
    <name evidence="18" type="ORF">EDD29_2944</name>
</gene>
<evidence type="ECO:0000256" key="13">
    <source>
        <dbReference type="ARBA" id="ARBA00049456"/>
    </source>
</evidence>
<evidence type="ECO:0000259" key="17">
    <source>
        <dbReference type="Pfam" id="PF08028"/>
    </source>
</evidence>
<evidence type="ECO:0000256" key="5">
    <source>
        <dbReference type="ARBA" id="ARBA00023002"/>
    </source>
</evidence>
<evidence type="ECO:0000259" key="16">
    <source>
        <dbReference type="Pfam" id="PF02771"/>
    </source>
</evidence>
<evidence type="ECO:0000256" key="6">
    <source>
        <dbReference type="ARBA" id="ARBA00023033"/>
    </source>
</evidence>
<name>A0A3N1CVS4_9ACTN</name>
<dbReference type="InterPro" id="IPR037069">
    <property type="entry name" value="AcylCoA_DH/ox_N_sf"/>
</dbReference>
<dbReference type="InterPro" id="IPR013786">
    <property type="entry name" value="AcylCoA_DH/ox_N"/>
</dbReference>
<dbReference type="InterPro" id="IPR009100">
    <property type="entry name" value="AcylCoA_DH/oxidase_NM_dom_sf"/>
</dbReference>
<comment type="similarity">
    <text evidence="8">Belongs to the DszC flavin monooxygenase family.</text>
</comment>
<dbReference type="PIRSF" id="PIRSF016578">
    <property type="entry name" value="HsaA"/>
    <property type="match status" value="1"/>
</dbReference>
<evidence type="ECO:0000256" key="12">
    <source>
        <dbReference type="ARBA" id="ARBA00048445"/>
    </source>
</evidence>
<feature type="domain" description="Acyl-CoA oxidase/dehydrogenase middle" evidence="15">
    <location>
        <begin position="122"/>
        <end position="217"/>
    </location>
</feature>